<evidence type="ECO:0000256" key="3">
    <source>
        <dbReference type="ARBA" id="ARBA00022692"/>
    </source>
</evidence>
<sequence length="208" mass="20703">MTDAFVAGLLAGYGVAVPVGAIAILVIGLAARTSIRVGAAAALGVATADGLYAAVAVLGGAALAGLIEPVAEPLRWTAVAVLLGLAASGAYGALRHRRDQGRVAVTDRSLGTPARAYGGLLALTLLNPLTVLYFAALVIGRQAAVDWSAGEELAFVAAAFGASASWQLLVASGGSLLGRLLAGPRGRLATALVSSTLIVVLAVELLLR</sequence>
<evidence type="ECO:0000256" key="2">
    <source>
        <dbReference type="ARBA" id="ARBA00022475"/>
    </source>
</evidence>
<dbReference type="Proteomes" id="UP000649753">
    <property type="component" value="Unassembled WGS sequence"/>
</dbReference>
<dbReference type="GO" id="GO:0005886">
    <property type="term" value="C:plasma membrane"/>
    <property type="evidence" value="ECO:0007669"/>
    <property type="project" value="UniProtKB-SubCell"/>
</dbReference>
<dbReference type="EMBL" id="JADBEB010000001">
    <property type="protein sequence ID" value="MBE1492124.1"/>
    <property type="molecule type" value="Genomic_DNA"/>
</dbReference>
<evidence type="ECO:0000256" key="1">
    <source>
        <dbReference type="ARBA" id="ARBA00004651"/>
    </source>
</evidence>
<comment type="caution">
    <text evidence="7">The sequence shown here is derived from an EMBL/GenBank/DDBJ whole genome shotgun (WGS) entry which is preliminary data.</text>
</comment>
<gene>
    <name evidence="7" type="ORF">H4W31_007762</name>
</gene>
<accession>A0A927MCT7</accession>
<feature type="transmembrane region" description="Helical" evidence="6">
    <location>
        <begin position="6"/>
        <end position="31"/>
    </location>
</feature>
<evidence type="ECO:0000256" key="6">
    <source>
        <dbReference type="SAM" id="Phobius"/>
    </source>
</evidence>
<name>A0A927MCT7_9ACTN</name>
<keyword evidence="3 6" id="KW-0812">Transmembrane</keyword>
<keyword evidence="2" id="KW-1003">Cell membrane</keyword>
<dbReference type="PANTHER" id="PTHR30086:SF20">
    <property type="entry name" value="ARGININE EXPORTER PROTEIN ARGO-RELATED"/>
    <property type="match status" value="1"/>
</dbReference>
<evidence type="ECO:0000256" key="4">
    <source>
        <dbReference type="ARBA" id="ARBA00022989"/>
    </source>
</evidence>
<feature type="transmembrane region" description="Helical" evidence="6">
    <location>
        <begin position="73"/>
        <end position="94"/>
    </location>
</feature>
<keyword evidence="5 6" id="KW-0472">Membrane</keyword>
<keyword evidence="4 6" id="KW-1133">Transmembrane helix</keyword>
<feature type="transmembrane region" description="Helical" evidence="6">
    <location>
        <begin position="43"/>
        <end position="67"/>
    </location>
</feature>
<evidence type="ECO:0000313" key="8">
    <source>
        <dbReference type="Proteomes" id="UP000649753"/>
    </source>
</evidence>
<evidence type="ECO:0000313" key="7">
    <source>
        <dbReference type="EMBL" id="MBE1492124.1"/>
    </source>
</evidence>
<organism evidence="7 8">
    <name type="scientific">Plantactinospora soyae</name>
    <dbReference type="NCBI Taxonomy" id="1544732"/>
    <lineage>
        <taxon>Bacteria</taxon>
        <taxon>Bacillati</taxon>
        <taxon>Actinomycetota</taxon>
        <taxon>Actinomycetes</taxon>
        <taxon>Micromonosporales</taxon>
        <taxon>Micromonosporaceae</taxon>
        <taxon>Plantactinospora</taxon>
    </lineage>
</organism>
<evidence type="ECO:0000256" key="5">
    <source>
        <dbReference type="ARBA" id="ARBA00023136"/>
    </source>
</evidence>
<feature type="transmembrane region" description="Helical" evidence="6">
    <location>
        <begin position="153"/>
        <end position="176"/>
    </location>
</feature>
<reference evidence="7" key="1">
    <citation type="submission" date="2020-10" db="EMBL/GenBank/DDBJ databases">
        <title>Sequencing the genomes of 1000 actinobacteria strains.</title>
        <authorList>
            <person name="Klenk H.-P."/>
        </authorList>
    </citation>
    <scope>NUCLEOTIDE SEQUENCE</scope>
    <source>
        <strain evidence="7">DSM 46832</strain>
    </source>
</reference>
<dbReference type="InterPro" id="IPR001123">
    <property type="entry name" value="LeuE-type"/>
</dbReference>
<proteinExistence type="predicted"/>
<keyword evidence="8" id="KW-1185">Reference proteome</keyword>
<dbReference type="GO" id="GO:0015171">
    <property type="term" value="F:amino acid transmembrane transporter activity"/>
    <property type="evidence" value="ECO:0007669"/>
    <property type="project" value="TreeGrafter"/>
</dbReference>
<dbReference type="RefSeq" id="WP_192771080.1">
    <property type="nucleotide sequence ID" value="NZ_JADBEB010000001.1"/>
</dbReference>
<dbReference type="Pfam" id="PF01810">
    <property type="entry name" value="LysE"/>
    <property type="match status" value="1"/>
</dbReference>
<dbReference type="AlphaFoldDB" id="A0A927MCT7"/>
<feature type="transmembrane region" description="Helical" evidence="6">
    <location>
        <begin position="115"/>
        <end position="141"/>
    </location>
</feature>
<comment type="subcellular location">
    <subcellularLocation>
        <location evidence="1">Cell membrane</location>
        <topology evidence="1">Multi-pass membrane protein</topology>
    </subcellularLocation>
</comment>
<dbReference type="PANTHER" id="PTHR30086">
    <property type="entry name" value="ARGININE EXPORTER PROTEIN ARGO"/>
    <property type="match status" value="1"/>
</dbReference>
<feature type="transmembrane region" description="Helical" evidence="6">
    <location>
        <begin position="188"/>
        <end position="207"/>
    </location>
</feature>
<protein>
    <submittedName>
        <fullName evidence="7">Arginine exporter protein ArgO</fullName>
    </submittedName>
</protein>